<feature type="region of interest" description="Disordered" evidence="1">
    <location>
        <begin position="939"/>
        <end position="960"/>
    </location>
</feature>
<evidence type="ECO:0000313" key="4">
    <source>
        <dbReference type="Proteomes" id="UP001391051"/>
    </source>
</evidence>
<feature type="compositionally biased region" description="Gly residues" evidence="1">
    <location>
        <begin position="123"/>
        <end position="134"/>
    </location>
</feature>
<evidence type="ECO:0000313" key="3">
    <source>
        <dbReference type="EMBL" id="KAK7955744.1"/>
    </source>
</evidence>
<evidence type="ECO:0000259" key="2">
    <source>
        <dbReference type="Pfam" id="PF25560"/>
    </source>
</evidence>
<feature type="domain" description="DUF7932" evidence="2">
    <location>
        <begin position="189"/>
        <end position="321"/>
    </location>
</feature>
<dbReference type="GeneID" id="92074250"/>
<dbReference type="Pfam" id="PF25560">
    <property type="entry name" value="DUF7932"/>
    <property type="match status" value="1"/>
</dbReference>
<dbReference type="Proteomes" id="UP001391051">
    <property type="component" value="Unassembled WGS sequence"/>
</dbReference>
<feature type="compositionally biased region" description="Gly residues" evidence="1">
    <location>
        <begin position="92"/>
        <end position="111"/>
    </location>
</feature>
<reference evidence="3 4" key="1">
    <citation type="submission" date="2023-01" db="EMBL/GenBank/DDBJ databases">
        <title>Analysis of 21 Apiospora genomes using comparative genomics revels a genus with tremendous synthesis potential of carbohydrate active enzymes and secondary metabolites.</title>
        <authorList>
            <person name="Sorensen T."/>
        </authorList>
    </citation>
    <scope>NUCLEOTIDE SEQUENCE [LARGE SCALE GENOMIC DNA]</scope>
    <source>
        <strain evidence="3 4">CBS 24483</strain>
    </source>
</reference>
<name>A0ABR1QG87_9PEZI</name>
<comment type="caution">
    <text evidence="3">The sequence shown here is derived from an EMBL/GenBank/DDBJ whole genome shotgun (WGS) entry which is preliminary data.</text>
</comment>
<feature type="compositionally biased region" description="Basic and acidic residues" evidence="1">
    <location>
        <begin position="939"/>
        <end position="950"/>
    </location>
</feature>
<dbReference type="InterPro" id="IPR057692">
    <property type="entry name" value="DUF7932"/>
</dbReference>
<protein>
    <recommendedName>
        <fullName evidence="2">DUF7932 domain-containing protein</fullName>
    </recommendedName>
</protein>
<sequence>MAASRAKIIDASGQDGRPALEFTDTASQAACGNHGRHGRSAGSPTRGAPGSYLTVRLACCPNQPSEVQVFGRHSADYWSIARDETLLLRADGGNGGAGGRGQHGQDGGPGRNGSDATSWNEGENGGNGGNGGNPNTGIWSAGGFPGRPGREGHQPSTYLNAGSRGVDGGVQIKVNRGPNASSTYPGVYKLEVVKFNITDENGDGINEPGEHVIVHDLVVRNVGLMPSPATRSVHVLIKGTQYLEPVSSQPLQLPFGIRPGQEVEVPGLLRALVRDRGYGEPAGELAGGVNDWVQLVGVFHERLKRPIPGFCGRKTPIRICYPLVLDPPVFLRSVAKGDRVRFRWLLHNKSWKAYGFNTGRPCATAFSETRVGDEEARILLSDISQGFDQIDEIPPLSSTTIDQEFTVDDRVEDFTHVYLSVQLHLSDPQTRSTMRTVEEHHMPVQISCPYQRTGNSEYLLVVNSRTPDYAIRQTLEFLRYRLHIGVDVFNLSVYGSYNIRGSDESVLSQYSGKSIILFGNAYEDPGGAWMRPWDLLDPWDATALLKSGTTLHFANVLEANSPGLQSWAKEVVFPAHRFSLGAERYSFCARDAKTLATDLQRENVSPLAGIKGIYELPVTQSPLNVFGSLESTLNRRAKTIAKEMTQNLPLRRFVAAPDSVAFGGDAPKQKKGRVLVVEGVPRAVKMTATTEPFQEFLPSAQQTGSLSGHDAFLLVSSLPFNTRVRMFWDMIHRASSPPSKAGADRHPSLDRKTLHAVTMSLQFDLCNEIYWIAAGDDQMPLTSRFFDSAPRGGVPPIQQVEEAQLLVLALGTIHAASNPLSRWKSVQATFPSLSHNVQLKSRINDRIFGAVQRLCAPGIAGTVKSHVLARSEQVKRGIRSQPKKKDGLLPKSYTEFGYRELGTLTYNTSGWVDLLATGETNLALTGQEVQDRAHNYRTRREAGANHHEASRQLIESMVNT</sequence>
<proteinExistence type="predicted"/>
<organism evidence="3 4">
    <name type="scientific">Apiospora aurea</name>
    <dbReference type="NCBI Taxonomy" id="335848"/>
    <lineage>
        <taxon>Eukaryota</taxon>
        <taxon>Fungi</taxon>
        <taxon>Dikarya</taxon>
        <taxon>Ascomycota</taxon>
        <taxon>Pezizomycotina</taxon>
        <taxon>Sordariomycetes</taxon>
        <taxon>Xylariomycetidae</taxon>
        <taxon>Amphisphaeriales</taxon>
        <taxon>Apiosporaceae</taxon>
        <taxon>Apiospora</taxon>
    </lineage>
</organism>
<keyword evidence="4" id="KW-1185">Reference proteome</keyword>
<feature type="region of interest" description="Disordered" evidence="1">
    <location>
        <begin position="91"/>
        <end position="164"/>
    </location>
</feature>
<evidence type="ECO:0000256" key="1">
    <source>
        <dbReference type="SAM" id="MobiDB-lite"/>
    </source>
</evidence>
<gene>
    <name evidence="3" type="ORF">PG986_004966</name>
</gene>
<accession>A0ABR1QG87</accession>
<dbReference type="EMBL" id="JAQQWE010000004">
    <property type="protein sequence ID" value="KAK7955744.1"/>
    <property type="molecule type" value="Genomic_DNA"/>
</dbReference>
<dbReference type="RefSeq" id="XP_066701050.1">
    <property type="nucleotide sequence ID" value="XM_066841188.1"/>
</dbReference>